<gene>
    <name evidence="6" type="ORF">OFUS_LOCUS13353</name>
</gene>
<name>A0A8S4P0L3_OWEFU</name>
<evidence type="ECO:0000259" key="5">
    <source>
        <dbReference type="Pfam" id="PF00171"/>
    </source>
</evidence>
<keyword evidence="2" id="KW-0560">Oxidoreductase</keyword>
<accession>A0A8S4P0L3</accession>
<dbReference type="PANTHER" id="PTHR11699">
    <property type="entry name" value="ALDEHYDE DEHYDROGENASE-RELATED"/>
    <property type="match status" value="1"/>
</dbReference>
<dbReference type="Pfam" id="PF00171">
    <property type="entry name" value="Aldedh"/>
    <property type="match status" value="1"/>
</dbReference>
<protein>
    <recommendedName>
        <fullName evidence="4">aldehyde dehydrogenase (NAD(+))</fullName>
        <ecNumber evidence="4">1.2.1.3</ecNumber>
    </recommendedName>
</protein>
<keyword evidence="3" id="KW-0520">NAD</keyword>
<dbReference type="InterPro" id="IPR016161">
    <property type="entry name" value="Ald_DH/histidinol_DH"/>
</dbReference>
<feature type="non-terminal residue" evidence="6">
    <location>
        <position position="111"/>
    </location>
</feature>
<dbReference type="SUPFAM" id="SSF53720">
    <property type="entry name" value="ALDH-like"/>
    <property type="match status" value="1"/>
</dbReference>
<comment type="similarity">
    <text evidence="1">Belongs to the aldehyde dehydrogenase family.</text>
</comment>
<dbReference type="GO" id="GO:0004029">
    <property type="term" value="F:aldehyde dehydrogenase (NAD+) activity"/>
    <property type="evidence" value="ECO:0007669"/>
    <property type="project" value="UniProtKB-EC"/>
</dbReference>
<sequence length="111" mass="12050">ETLDNGKPFVDAYDDGKCAVQELRYYAGWADKIVGQTIPVDGNFFCYTRHEPIGVVGAIIPWNFPVFILTQKLGPILAAGCCSVIKPAEQTPLTTLYMASLIKEAGFPPGV</sequence>
<dbReference type="Gene3D" id="3.40.605.10">
    <property type="entry name" value="Aldehyde Dehydrogenase, Chain A, domain 1"/>
    <property type="match status" value="1"/>
</dbReference>
<dbReference type="InterPro" id="IPR015590">
    <property type="entry name" value="Aldehyde_DH_dom"/>
</dbReference>
<evidence type="ECO:0000313" key="7">
    <source>
        <dbReference type="Proteomes" id="UP000749559"/>
    </source>
</evidence>
<dbReference type="InterPro" id="IPR016162">
    <property type="entry name" value="Ald_DH_N"/>
</dbReference>
<dbReference type="AlphaFoldDB" id="A0A8S4P0L3"/>
<dbReference type="OrthoDB" id="310895at2759"/>
<dbReference type="FunFam" id="3.40.605.10:FF:000029">
    <property type="entry name" value="Aldehyde dehydrogenase, mitochondrial"/>
    <property type="match status" value="1"/>
</dbReference>
<proteinExistence type="inferred from homology"/>
<reference evidence="6" key="1">
    <citation type="submission" date="2022-03" db="EMBL/GenBank/DDBJ databases">
        <authorList>
            <person name="Martin C."/>
        </authorList>
    </citation>
    <scope>NUCLEOTIDE SEQUENCE</scope>
</reference>
<keyword evidence="7" id="KW-1185">Reference proteome</keyword>
<evidence type="ECO:0000256" key="2">
    <source>
        <dbReference type="ARBA" id="ARBA00023002"/>
    </source>
</evidence>
<evidence type="ECO:0000256" key="4">
    <source>
        <dbReference type="ARBA" id="ARBA00024226"/>
    </source>
</evidence>
<comment type="caution">
    <text evidence="6">The sequence shown here is derived from an EMBL/GenBank/DDBJ whole genome shotgun (WGS) entry which is preliminary data.</text>
</comment>
<dbReference type="EMBL" id="CAIIXF020000006">
    <property type="protein sequence ID" value="CAH1787710.1"/>
    <property type="molecule type" value="Genomic_DNA"/>
</dbReference>
<evidence type="ECO:0000313" key="6">
    <source>
        <dbReference type="EMBL" id="CAH1787710.1"/>
    </source>
</evidence>
<evidence type="ECO:0000256" key="1">
    <source>
        <dbReference type="ARBA" id="ARBA00009986"/>
    </source>
</evidence>
<dbReference type="EC" id="1.2.1.3" evidence="4"/>
<dbReference type="Proteomes" id="UP000749559">
    <property type="component" value="Unassembled WGS sequence"/>
</dbReference>
<feature type="non-terminal residue" evidence="6">
    <location>
        <position position="1"/>
    </location>
</feature>
<organism evidence="6 7">
    <name type="scientific">Owenia fusiformis</name>
    <name type="common">Polychaete worm</name>
    <dbReference type="NCBI Taxonomy" id="6347"/>
    <lineage>
        <taxon>Eukaryota</taxon>
        <taxon>Metazoa</taxon>
        <taxon>Spiralia</taxon>
        <taxon>Lophotrochozoa</taxon>
        <taxon>Annelida</taxon>
        <taxon>Polychaeta</taxon>
        <taxon>Sedentaria</taxon>
        <taxon>Canalipalpata</taxon>
        <taxon>Sabellida</taxon>
        <taxon>Oweniida</taxon>
        <taxon>Oweniidae</taxon>
        <taxon>Owenia</taxon>
    </lineage>
</organism>
<evidence type="ECO:0000256" key="3">
    <source>
        <dbReference type="ARBA" id="ARBA00023027"/>
    </source>
</evidence>
<feature type="domain" description="Aldehyde dehydrogenase" evidence="5">
    <location>
        <begin position="1"/>
        <end position="111"/>
    </location>
</feature>